<sequence length="77" mass="8691">MTRKRSTKTVDRNPAGWPLAEYDRGYPGVQKCRSVLDRAAKGLLPCDELTVWRVRTSTRGLVATGYFCDQHLPQQAP</sequence>
<reference evidence="2" key="1">
    <citation type="journal article" date="2019" name="Int. J. Syst. Evol. Microbiol.">
        <title>The Global Catalogue of Microorganisms (GCM) 10K type strain sequencing project: providing services to taxonomists for standard genome sequencing and annotation.</title>
        <authorList>
            <consortium name="The Broad Institute Genomics Platform"/>
            <consortium name="The Broad Institute Genome Sequencing Center for Infectious Disease"/>
            <person name="Wu L."/>
            <person name="Ma J."/>
        </authorList>
    </citation>
    <scope>NUCLEOTIDE SEQUENCE [LARGE SCALE GENOMIC DNA]</scope>
    <source>
        <strain evidence="2">CGMCC 1.15399</strain>
    </source>
</reference>
<dbReference type="RefSeq" id="WP_219539151.1">
    <property type="nucleotide sequence ID" value="NZ_JAHKRM010000054.1"/>
</dbReference>
<proteinExistence type="predicted"/>
<organism evidence="1 2">
    <name type="scientific">Nonomuraea guangzhouensis</name>
    <dbReference type="NCBI Taxonomy" id="1291555"/>
    <lineage>
        <taxon>Bacteria</taxon>
        <taxon>Bacillati</taxon>
        <taxon>Actinomycetota</taxon>
        <taxon>Actinomycetes</taxon>
        <taxon>Streptosporangiales</taxon>
        <taxon>Streptosporangiaceae</taxon>
        <taxon>Nonomuraea</taxon>
    </lineage>
</organism>
<comment type="caution">
    <text evidence="1">The sequence shown here is derived from an EMBL/GenBank/DDBJ whole genome shotgun (WGS) entry which is preliminary data.</text>
</comment>
<name>A0ABW4GYW5_9ACTN</name>
<dbReference type="Proteomes" id="UP001597097">
    <property type="component" value="Unassembled WGS sequence"/>
</dbReference>
<dbReference type="EMBL" id="JBHUCM010000082">
    <property type="protein sequence ID" value="MFD1547705.1"/>
    <property type="molecule type" value="Genomic_DNA"/>
</dbReference>
<evidence type="ECO:0000313" key="2">
    <source>
        <dbReference type="Proteomes" id="UP001597097"/>
    </source>
</evidence>
<accession>A0ABW4GYW5</accession>
<evidence type="ECO:0000313" key="1">
    <source>
        <dbReference type="EMBL" id="MFD1547705.1"/>
    </source>
</evidence>
<keyword evidence="2" id="KW-1185">Reference proteome</keyword>
<gene>
    <name evidence="1" type="ORF">ACFSJ0_62505</name>
</gene>
<protein>
    <submittedName>
        <fullName evidence="1">Uncharacterized protein</fullName>
    </submittedName>
</protein>